<dbReference type="InterPro" id="IPR050320">
    <property type="entry name" value="N5-glutamine_MTase"/>
</dbReference>
<dbReference type="InterPro" id="IPR019874">
    <property type="entry name" value="RF_methyltr_PrmC"/>
</dbReference>
<dbReference type="GO" id="GO:0032259">
    <property type="term" value="P:methylation"/>
    <property type="evidence" value="ECO:0007669"/>
    <property type="project" value="UniProtKB-KW"/>
</dbReference>
<dbReference type="InterPro" id="IPR029063">
    <property type="entry name" value="SAM-dependent_MTases_sf"/>
</dbReference>
<comment type="similarity">
    <text evidence="4">Belongs to the protein N5-glutamine methyltransferase family. PrmC subfamily.</text>
</comment>
<name>A0ABN8KKI5_9BACI</name>
<dbReference type="Proteomes" id="UP000838308">
    <property type="component" value="Unassembled WGS sequence"/>
</dbReference>
<comment type="caution">
    <text evidence="6">The sequence shown here is derived from an EMBL/GenBank/DDBJ whole genome shotgun (WGS) entry which is preliminary data.</text>
</comment>
<feature type="binding site" evidence="4">
    <location>
        <begin position="124"/>
        <end position="128"/>
    </location>
    <ligand>
        <name>S-adenosyl-L-methionine</name>
        <dbReference type="ChEBI" id="CHEBI:59789"/>
    </ligand>
</feature>
<feature type="binding site" evidence="4">
    <location>
        <position position="223"/>
    </location>
    <ligand>
        <name>S-adenosyl-L-methionine</name>
        <dbReference type="ChEBI" id="CHEBI:59789"/>
    </ligand>
</feature>
<feature type="domain" description="Release factor glutamine methyltransferase N-terminal" evidence="5">
    <location>
        <begin position="7"/>
        <end position="75"/>
    </location>
</feature>
<dbReference type="HAMAP" id="MF_02126">
    <property type="entry name" value="RF_methyltr_PrmC"/>
    <property type="match status" value="1"/>
</dbReference>
<dbReference type="InterPro" id="IPR040758">
    <property type="entry name" value="PrmC_N"/>
</dbReference>
<dbReference type="CDD" id="cd02440">
    <property type="entry name" value="AdoMet_MTases"/>
    <property type="match status" value="1"/>
</dbReference>
<sequence>MSKKVFEALKWASSFLIQANRDENAGELLLRHFTEMTRSQLFANLREDLPLSVWEAYAKAVHEHVQGVPIQYIIGTEEFYGRTFMVNEAVLIPRPETEELIYGTLERMKRLFTGYEEIQLADIGTGSGAIAITLKLEEETLRVSGTNCPPREDKCTRMVSGTDCPSGEDKCTLVVSGTDISADSLAVAKENAVELGADVTFVQGDLLRPFVDSGVKLDVVVSNPPYIPLGDITSMSEVVTEHEPHQALFAGEDGLDFYRRFMIELPQVLAPRALVCFEIGAGQGEAVAELFQKAFANIKVEIVNDINGKDRMVFAEIGFRM</sequence>
<feature type="binding site" evidence="4">
    <location>
        <position position="179"/>
    </location>
    <ligand>
        <name>S-adenosyl-L-methionine</name>
        <dbReference type="ChEBI" id="CHEBI:59789"/>
    </ligand>
</feature>
<proteinExistence type="inferred from homology"/>
<dbReference type="NCBIfam" id="TIGR00536">
    <property type="entry name" value="hemK_fam"/>
    <property type="match status" value="1"/>
</dbReference>
<dbReference type="EC" id="2.1.1.297" evidence="4"/>
<dbReference type="PANTHER" id="PTHR18895:SF74">
    <property type="entry name" value="MTRF1L RELEASE FACTOR GLUTAMINE METHYLTRANSFERASE"/>
    <property type="match status" value="1"/>
</dbReference>
<dbReference type="InterPro" id="IPR002052">
    <property type="entry name" value="DNA_methylase_N6_adenine_CS"/>
</dbReference>
<dbReference type="NCBIfam" id="TIGR03534">
    <property type="entry name" value="RF_mod_PrmC"/>
    <property type="match status" value="1"/>
</dbReference>
<comment type="function">
    <text evidence="4">Methylates the class 1 translation termination release factors RF1/PrfA and RF2/PrfB on the glutamine residue of the universally conserved GGQ motif.</text>
</comment>
<dbReference type="Gene3D" id="3.40.50.150">
    <property type="entry name" value="Vaccinia Virus protein VP39"/>
    <property type="match status" value="1"/>
</dbReference>
<dbReference type="SUPFAM" id="SSF53335">
    <property type="entry name" value="S-adenosyl-L-methionine-dependent methyltransferases"/>
    <property type="match status" value="1"/>
</dbReference>
<comment type="caution">
    <text evidence="4">Lacks conserved residue(s) required for the propagation of feature annotation.</text>
</comment>
<evidence type="ECO:0000256" key="1">
    <source>
        <dbReference type="ARBA" id="ARBA00022603"/>
    </source>
</evidence>
<dbReference type="PANTHER" id="PTHR18895">
    <property type="entry name" value="HEMK METHYLTRANSFERASE"/>
    <property type="match status" value="1"/>
</dbReference>
<keyword evidence="3 4" id="KW-0949">S-adenosyl-L-methionine</keyword>
<evidence type="ECO:0000313" key="6">
    <source>
        <dbReference type="EMBL" id="CAH2713948.1"/>
    </source>
</evidence>
<dbReference type="Pfam" id="PF17827">
    <property type="entry name" value="PrmC_N"/>
    <property type="match status" value="1"/>
</dbReference>
<evidence type="ECO:0000256" key="2">
    <source>
        <dbReference type="ARBA" id="ARBA00022679"/>
    </source>
</evidence>
<evidence type="ECO:0000313" key="7">
    <source>
        <dbReference type="Proteomes" id="UP000838308"/>
    </source>
</evidence>
<dbReference type="EMBL" id="CALBWS010000004">
    <property type="protein sequence ID" value="CAH2713948.1"/>
    <property type="molecule type" value="Genomic_DNA"/>
</dbReference>
<feature type="binding site" evidence="4">
    <location>
        <begin position="223"/>
        <end position="226"/>
    </location>
    <ligand>
        <name>substrate</name>
    </ligand>
</feature>
<gene>
    <name evidence="6" type="primary">prmC_1</name>
    <name evidence="4" type="synonym">prmC</name>
    <name evidence="6" type="ORF">BACCIP111895_01102</name>
</gene>
<accession>A0ABN8KKI5</accession>
<keyword evidence="2 4" id="KW-0808">Transferase</keyword>
<evidence type="ECO:0000259" key="5">
    <source>
        <dbReference type="Pfam" id="PF17827"/>
    </source>
</evidence>
<organism evidence="6 7">
    <name type="scientific">Neobacillus rhizosphaerae</name>
    <dbReference type="NCBI Taxonomy" id="2880965"/>
    <lineage>
        <taxon>Bacteria</taxon>
        <taxon>Bacillati</taxon>
        <taxon>Bacillota</taxon>
        <taxon>Bacilli</taxon>
        <taxon>Bacillales</taxon>
        <taxon>Bacillaceae</taxon>
        <taxon>Neobacillus</taxon>
    </lineage>
</organism>
<keyword evidence="1 4" id="KW-0489">Methyltransferase</keyword>
<dbReference type="PROSITE" id="PS00092">
    <property type="entry name" value="N6_MTASE"/>
    <property type="match status" value="1"/>
</dbReference>
<protein>
    <recommendedName>
        <fullName evidence="4">Release factor glutamine methyltransferase</fullName>
        <shortName evidence="4">RF MTase</shortName>
        <ecNumber evidence="4">2.1.1.297</ecNumber>
    </recommendedName>
    <alternativeName>
        <fullName evidence="4">N5-glutamine methyltransferase PrmC</fullName>
    </alternativeName>
    <alternativeName>
        <fullName evidence="4">Protein-(glutamine-N5) MTase PrmC</fullName>
    </alternativeName>
    <alternativeName>
        <fullName evidence="4">Protein-glutamine N-methyltransferase PrmC</fullName>
    </alternativeName>
</protein>
<dbReference type="GO" id="GO:0102559">
    <property type="term" value="F:peptide chain release factor N(5)-glutamine methyltransferase activity"/>
    <property type="evidence" value="ECO:0007669"/>
    <property type="project" value="UniProtKB-EC"/>
</dbReference>
<evidence type="ECO:0000256" key="3">
    <source>
        <dbReference type="ARBA" id="ARBA00022691"/>
    </source>
</evidence>
<comment type="catalytic activity">
    <reaction evidence="4">
        <text>L-glutaminyl-[peptide chain release factor] + S-adenosyl-L-methionine = N(5)-methyl-L-glutaminyl-[peptide chain release factor] + S-adenosyl-L-homocysteine + H(+)</text>
        <dbReference type="Rhea" id="RHEA:42896"/>
        <dbReference type="Rhea" id="RHEA-COMP:10271"/>
        <dbReference type="Rhea" id="RHEA-COMP:10272"/>
        <dbReference type="ChEBI" id="CHEBI:15378"/>
        <dbReference type="ChEBI" id="CHEBI:30011"/>
        <dbReference type="ChEBI" id="CHEBI:57856"/>
        <dbReference type="ChEBI" id="CHEBI:59789"/>
        <dbReference type="ChEBI" id="CHEBI:61891"/>
        <dbReference type="EC" id="2.1.1.297"/>
    </reaction>
</comment>
<keyword evidence="7" id="KW-1185">Reference proteome</keyword>
<dbReference type="InterPro" id="IPR004556">
    <property type="entry name" value="HemK-like"/>
</dbReference>
<evidence type="ECO:0000256" key="4">
    <source>
        <dbReference type="HAMAP-Rule" id="MF_02126"/>
    </source>
</evidence>
<dbReference type="Gene3D" id="1.10.8.10">
    <property type="entry name" value="DNA helicase RuvA subunit, C-terminal domain"/>
    <property type="match status" value="1"/>
</dbReference>
<reference evidence="6" key="1">
    <citation type="submission" date="2022-04" db="EMBL/GenBank/DDBJ databases">
        <authorList>
            <person name="Criscuolo A."/>
        </authorList>
    </citation>
    <scope>NUCLEOTIDE SEQUENCE</scope>
    <source>
        <strain evidence="6">CIP111895</strain>
    </source>
</reference>